<sequence length="76" mass="8560">MLEHNFAISKLQKRGVGCHQVLMNKFSPSGELSLGVVLGSIYQQKYPAVENDKMISSLVFQDGTKLSYNKIILRFL</sequence>
<keyword evidence="2" id="KW-1185">Reference proteome</keyword>
<proteinExistence type="predicted"/>
<dbReference type="AlphaFoldDB" id="A0A8J3HPM6"/>
<evidence type="ECO:0000313" key="2">
    <source>
        <dbReference type="Proteomes" id="UP000637906"/>
    </source>
</evidence>
<dbReference type="Proteomes" id="UP000637906">
    <property type="component" value="Unassembled WGS sequence"/>
</dbReference>
<organism evidence="1 2">
    <name type="scientific">Candidatus Mesenet longicola</name>
    <dbReference type="NCBI Taxonomy" id="1892558"/>
    <lineage>
        <taxon>Bacteria</taxon>
        <taxon>Pseudomonadati</taxon>
        <taxon>Pseudomonadota</taxon>
        <taxon>Alphaproteobacteria</taxon>
        <taxon>Rickettsiales</taxon>
        <taxon>Anaplasmataceae</taxon>
        <taxon>Candidatus Mesenet</taxon>
    </lineage>
</organism>
<comment type="caution">
    <text evidence="1">The sequence shown here is derived from an EMBL/GenBank/DDBJ whole genome shotgun (WGS) entry which is preliminary data.</text>
</comment>
<name>A0A8J3HPM6_9RICK</name>
<evidence type="ECO:0000313" key="1">
    <source>
        <dbReference type="EMBL" id="GHM59353.1"/>
    </source>
</evidence>
<gene>
    <name evidence="1" type="ORF">sL5_03460</name>
</gene>
<dbReference type="EMBL" id="BNGU01000010">
    <property type="protein sequence ID" value="GHM59353.1"/>
    <property type="molecule type" value="Genomic_DNA"/>
</dbReference>
<reference evidence="1 2" key="1">
    <citation type="journal article" date="2021" name="Microb. Ecol.">
        <title>Candidatus Mesenet longicola: Novel Endosymbionts of Brontispa longissima that Induce Cytoplasmic Incompatibility.</title>
        <authorList>
            <person name="Takano S."/>
            <person name="Gotoh Y."/>
            <person name="Hayashi T."/>
        </authorList>
    </citation>
    <scope>NUCLEOTIDE SEQUENCE [LARGE SCALE GENOMIC DNA]</scope>
    <source>
        <strain evidence="1">L5</strain>
    </source>
</reference>
<accession>A0A8J3HPM6</accession>
<protein>
    <submittedName>
        <fullName evidence="1">Uncharacterized protein</fullName>
    </submittedName>
</protein>